<accession>A0ABP6Y1H7</accession>
<feature type="compositionally biased region" description="Low complexity" evidence="1">
    <location>
        <begin position="9"/>
        <end position="29"/>
    </location>
</feature>
<feature type="region of interest" description="Disordered" evidence="1">
    <location>
        <begin position="1"/>
        <end position="95"/>
    </location>
</feature>
<dbReference type="SUPFAM" id="SSF55073">
    <property type="entry name" value="Nucleotide cyclase"/>
    <property type="match status" value="1"/>
</dbReference>
<dbReference type="CDD" id="cd07302">
    <property type="entry name" value="CHD"/>
    <property type="match status" value="1"/>
</dbReference>
<comment type="caution">
    <text evidence="3">The sequence shown here is derived from an EMBL/GenBank/DDBJ whole genome shotgun (WGS) entry which is preliminary data.</text>
</comment>
<dbReference type="RefSeq" id="WP_344844764.1">
    <property type="nucleotide sequence ID" value="NZ_BAABAA010000007.1"/>
</dbReference>
<dbReference type="Pfam" id="PF00211">
    <property type="entry name" value="Guanylate_cyc"/>
    <property type="match status" value="1"/>
</dbReference>
<gene>
    <name evidence="3" type="ORF">GCM10022235_51980</name>
</gene>
<dbReference type="Gene3D" id="3.30.70.1230">
    <property type="entry name" value="Nucleotide cyclase"/>
    <property type="match status" value="1"/>
</dbReference>
<evidence type="ECO:0000313" key="3">
    <source>
        <dbReference type="EMBL" id="GAA3575867.1"/>
    </source>
</evidence>
<feature type="domain" description="Guanylate cyclase" evidence="2">
    <location>
        <begin position="253"/>
        <end position="362"/>
    </location>
</feature>
<name>A0ABP6Y1H7_9ACTN</name>
<keyword evidence="4" id="KW-1185">Reference proteome</keyword>
<proteinExistence type="predicted"/>
<reference evidence="4" key="1">
    <citation type="journal article" date="2019" name="Int. J. Syst. Evol. Microbiol.">
        <title>The Global Catalogue of Microorganisms (GCM) 10K type strain sequencing project: providing services to taxonomists for standard genome sequencing and annotation.</title>
        <authorList>
            <consortium name="The Broad Institute Genomics Platform"/>
            <consortium name="The Broad Institute Genome Sequencing Center for Infectious Disease"/>
            <person name="Wu L."/>
            <person name="Ma J."/>
        </authorList>
    </citation>
    <scope>NUCLEOTIDE SEQUENCE [LARGE SCALE GENOMIC DNA]</scope>
    <source>
        <strain evidence="4">JCM 16928</strain>
    </source>
</reference>
<dbReference type="PROSITE" id="PS50125">
    <property type="entry name" value="GUANYLATE_CYCLASE_2"/>
    <property type="match status" value="1"/>
</dbReference>
<organism evidence="3 4">
    <name type="scientific">Kribbella ginsengisoli</name>
    <dbReference type="NCBI Taxonomy" id="363865"/>
    <lineage>
        <taxon>Bacteria</taxon>
        <taxon>Bacillati</taxon>
        <taxon>Actinomycetota</taxon>
        <taxon>Actinomycetes</taxon>
        <taxon>Propionibacteriales</taxon>
        <taxon>Kribbellaceae</taxon>
        <taxon>Kribbella</taxon>
    </lineage>
</organism>
<evidence type="ECO:0000256" key="1">
    <source>
        <dbReference type="SAM" id="MobiDB-lite"/>
    </source>
</evidence>
<dbReference type="EMBL" id="BAABAA010000007">
    <property type="protein sequence ID" value="GAA3575867.1"/>
    <property type="molecule type" value="Genomic_DNA"/>
</dbReference>
<sequence length="415" mass="43687">MAPRRTDRPGSGAAADPAAPPASDAARASEGPASEASKGPEAPGSEASQRPEASQVSEASRGSAAALEGRADEADGATPASAPPPSGASSTPEPDLGLLQQEFEQALLGGERKFTRIEVSERAGISIGRAEQMWHALGFATVPDDEIAFTDGDVEALRLVAALEDDGFIDPAVESSLARKLGQTQSRLASWQSAMFLELLAGAKLSADDAIEVATLLLPAMERLQTYVWRRHLAAAAGRAVAGSDELSRGVRVVGFADIVSYTRLTRRLSIVELGKLIERFEGLAADVVALNGGRVIKSIGDEVLFVTDTPAQGAALALALQDKVMEAGDMPELRIGLAYGSILIRLGDVYGEVVNLASRLTSEAKPGRVLVDRELAAALDGHPAYRLRRLRRVSVRGYHHLSPYALQRSTSAPS</sequence>
<dbReference type="InterPro" id="IPR029787">
    <property type="entry name" value="Nucleotide_cyclase"/>
</dbReference>
<evidence type="ECO:0000259" key="2">
    <source>
        <dbReference type="PROSITE" id="PS50125"/>
    </source>
</evidence>
<feature type="compositionally biased region" description="Polar residues" evidence="1">
    <location>
        <begin position="46"/>
        <end position="60"/>
    </location>
</feature>
<evidence type="ECO:0000313" key="4">
    <source>
        <dbReference type="Proteomes" id="UP001501222"/>
    </source>
</evidence>
<dbReference type="Proteomes" id="UP001501222">
    <property type="component" value="Unassembled WGS sequence"/>
</dbReference>
<protein>
    <submittedName>
        <fullName evidence="3">Adenylate/guanylate cyclase domain-containing protein</fullName>
    </submittedName>
</protein>
<dbReference type="InterPro" id="IPR001054">
    <property type="entry name" value="A/G_cyclase"/>
</dbReference>